<dbReference type="InterPro" id="IPR050863">
    <property type="entry name" value="CenT-Element_Derived"/>
</dbReference>
<evidence type="ECO:0000259" key="3">
    <source>
        <dbReference type="PROSITE" id="PS51253"/>
    </source>
</evidence>
<dbReference type="InterPro" id="IPR006600">
    <property type="entry name" value="HTH_CenpB_DNA-bd_dom"/>
</dbReference>
<comment type="subcellular location">
    <subcellularLocation>
        <location evidence="1">Nucleus</location>
    </subcellularLocation>
</comment>
<gene>
    <name evidence="4" type="ORF">PYX00_007011</name>
</gene>
<dbReference type="SUPFAM" id="SSF46689">
    <property type="entry name" value="Homeodomain-like"/>
    <property type="match status" value="2"/>
</dbReference>
<dbReference type="AlphaFoldDB" id="A0AAW2HHH8"/>
<dbReference type="EMBL" id="JARGDH010000004">
    <property type="protein sequence ID" value="KAL0269199.1"/>
    <property type="molecule type" value="Genomic_DNA"/>
</dbReference>
<dbReference type="SMART" id="SM00674">
    <property type="entry name" value="CENPB"/>
    <property type="match status" value="1"/>
</dbReference>
<keyword evidence="2" id="KW-0238">DNA-binding</keyword>
<dbReference type="GO" id="GO:0005634">
    <property type="term" value="C:nucleus"/>
    <property type="evidence" value="ECO:0007669"/>
    <property type="project" value="UniProtKB-SubCell"/>
</dbReference>
<organism evidence="4">
    <name type="scientific">Menopon gallinae</name>
    <name type="common">poultry shaft louse</name>
    <dbReference type="NCBI Taxonomy" id="328185"/>
    <lineage>
        <taxon>Eukaryota</taxon>
        <taxon>Metazoa</taxon>
        <taxon>Ecdysozoa</taxon>
        <taxon>Arthropoda</taxon>
        <taxon>Hexapoda</taxon>
        <taxon>Insecta</taxon>
        <taxon>Pterygota</taxon>
        <taxon>Neoptera</taxon>
        <taxon>Paraneoptera</taxon>
        <taxon>Psocodea</taxon>
        <taxon>Troctomorpha</taxon>
        <taxon>Phthiraptera</taxon>
        <taxon>Amblycera</taxon>
        <taxon>Menoponidae</taxon>
        <taxon>Menopon</taxon>
    </lineage>
</organism>
<dbReference type="InterPro" id="IPR009057">
    <property type="entry name" value="Homeodomain-like_sf"/>
</dbReference>
<dbReference type="PANTHER" id="PTHR19303:SF27">
    <property type="entry name" value="HTH CENPB-TYPE DOMAIN-CONTAINING PROTEIN"/>
    <property type="match status" value="1"/>
</dbReference>
<feature type="domain" description="HTH CENPB-type" evidence="3">
    <location>
        <begin position="68"/>
        <end position="146"/>
    </location>
</feature>
<dbReference type="Pfam" id="PF03221">
    <property type="entry name" value="HTH_Tnp_Tc5"/>
    <property type="match status" value="1"/>
</dbReference>
<sequence length="560" mass="64618">MMAPIKKPVGKKEMITMELKKEIVEKHERGLRVSDIARYYNKSTSTISTILKRKDEIRALEVAKGVTKVSKQRPRALEDVENLLLVWVNEKQLSGDSVTEASICEKAKALYADVVDKQPGASTDDFKASRGWYENFKKRSGIVVRQGEAVNSASEFASRFQEIVLTRCYLPQQVFNCDETSLFWKRMPRRTYLTAEESAVPGHKPMKDRLTLLLCANASGEFKVKPLLVYHSENPRAFKKCKVQKSEMSVMWKSNSNARLIRVFFVEWVNKVFGPAVKQYLLENNLPLKALLIMDSDPAHVPDLEDYLPEEFNFINFMILPASTTSLLQPMNQGIISDFKIRYTKELFQHCFDATEGITLREYWKNQFHIVKCLKVIDKAWEGITKKVINSAWGKLWPECVLDTKEQDLPVIQDILSLGKNMGLEVNEEDVQELVKEHRHEPTLEELMDLHLEQQQEATLESSVEEEEGPTSDEIREVCEKWEMVRHFVEKHHPNKATVLPATREFNDVAMSHFREVLRRRQTISSVSVMMEMKTDDITIEAAECNDYFSIEQCNDLPQS</sequence>
<dbReference type="InterPro" id="IPR004875">
    <property type="entry name" value="DDE_SF_endonuclease_dom"/>
</dbReference>
<dbReference type="Pfam" id="PF03184">
    <property type="entry name" value="DDE_1"/>
    <property type="match status" value="1"/>
</dbReference>
<comment type="caution">
    <text evidence="4">The sequence shown here is derived from an EMBL/GenBank/DDBJ whole genome shotgun (WGS) entry which is preliminary data.</text>
</comment>
<name>A0AAW2HHH8_9NEOP</name>
<proteinExistence type="predicted"/>
<evidence type="ECO:0000313" key="4">
    <source>
        <dbReference type="EMBL" id="KAL0269199.1"/>
    </source>
</evidence>
<dbReference type="PANTHER" id="PTHR19303">
    <property type="entry name" value="TRANSPOSON"/>
    <property type="match status" value="1"/>
</dbReference>
<evidence type="ECO:0000256" key="1">
    <source>
        <dbReference type="ARBA" id="ARBA00004123"/>
    </source>
</evidence>
<dbReference type="PROSITE" id="PS51253">
    <property type="entry name" value="HTH_CENPB"/>
    <property type="match status" value="1"/>
</dbReference>
<accession>A0AAW2HHH8</accession>
<dbReference type="Gene3D" id="1.10.10.60">
    <property type="entry name" value="Homeodomain-like"/>
    <property type="match status" value="2"/>
</dbReference>
<reference evidence="4" key="1">
    <citation type="journal article" date="2024" name="Gigascience">
        <title>Chromosome-level genome of the poultry shaft louse Menopon gallinae provides insight into the host-switching and adaptive evolution of parasitic lice.</title>
        <authorList>
            <person name="Xu Y."/>
            <person name="Ma L."/>
            <person name="Liu S."/>
            <person name="Liang Y."/>
            <person name="Liu Q."/>
            <person name="He Z."/>
            <person name="Tian L."/>
            <person name="Duan Y."/>
            <person name="Cai W."/>
            <person name="Li H."/>
            <person name="Song F."/>
        </authorList>
    </citation>
    <scope>NUCLEOTIDE SEQUENCE</scope>
    <source>
        <strain evidence="4">Cailab_2023a</strain>
    </source>
</reference>
<evidence type="ECO:0000256" key="2">
    <source>
        <dbReference type="ARBA" id="ARBA00023125"/>
    </source>
</evidence>
<dbReference type="GO" id="GO:0003677">
    <property type="term" value="F:DNA binding"/>
    <property type="evidence" value="ECO:0007669"/>
    <property type="project" value="UniProtKB-KW"/>
</dbReference>
<protein>
    <recommendedName>
        <fullName evidence="3">HTH CENPB-type domain-containing protein</fullName>
    </recommendedName>
</protein>